<evidence type="ECO:0000313" key="4">
    <source>
        <dbReference type="Proteomes" id="UP000606600"/>
    </source>
</evidence>
<gene>
    <name evidence="3" type="ORF">IDJ77_09750</name>
</gene>
<organism evidence="3 4">
    <name type="scientific">Mucilaginibacter pankratovii</name>
    <dbReference type="NCBI Taxonomy" id="2772110"/>
    <lineage>
        <taxon>Bacteria</taxon>
        <taxon>Pseudomonadati</taxon>
        <taxon>Bacteroidota</taxon>
        <taxon>Sphingobacteriia</taxon>
        <taxon>Sphingobacteriales</taxon>
        <taxon>Sphingobacteriaceae</taxon>
        <taxon>Mucilaginibacter</taxon>
    </lineage>
</organism>
<accession>A0ABR7WP42</accession>
<evidence type="ECO:0000256" key="1">
    <source>
        <dbReference type="SAM" id="SignalP"/>
    </source>
</evidence>
<evidence type="ECO:0000313" key="3">
    <source>
        <dbReference type="EMBL" id="MBD1364091.1"/>
    </source>
</evidence>
<dbReference type="RefSeq" id="WP_191188752.1">
    <property type="nucleotide sequence ID" value="NZ_JACWMY010000004.1"/>
</dbReference>
<dbReference type="EMBL" id="JACWMY010000004">
    <property type="protein sequence ID" value="MBD1364091.1"/>
    <property type="molecule type" value="Genomic_DNA"/>
</dbReference>
<evidence type="ECO:0000259" key="2">
    <source>
        <dbReference type="Pfam" id="PF13924"/>
    </source>
</evidence>
<sequence length="167" mass="18475">MKATLILAFLLSSCTAFAQKKETKGVNINLTGTYRLKIVDNILADSSRVHLYGDNPKGILMFDAAGNYAMEIYSSDGRPAFAANDKGKGTDEEYRAAVRGSNAHFGKYSIDKATQSIVYDIIAATYPNWENTQRKSRFKFDGKILSYIVAVPTTGNAVRGEVVWERM</sequence>
<keyword evidence="4" id="KW-1185">Reference proteome</keyword>
<feature type="domain" description="Lipocalin-like" evidence="2">
    <location>
        <begin position="32"/>
        <end position="166"/>
    </location>
</feature>
<comment type="caution">
    <text evidence="3">The sequence shown here is derived from an EMBL/GenBank/DDBJ whole genome shotgun (WGS) entry which is preliminary data.</text>
</comment>
<name>A0ABR7WP42_9SPHI</name>
<dbReference type="Pfam" id="PF13924">
    <property type="entry name" value="Lipocalin_5"/>
    <property type="match status" value="1"/>
</dbReference>
<feature type="signal peptide" evidence="1">
    <location>
        <begin position="1"/>
        <end position="18"/>
    </location>
</feature>
<feature type="chain" id="PRO_5046736301" evidence="1">
    <location>
        <begin position="19"/>
        <end position="167"/>
    </location>
</feature>
<keyword evidence="1" id="KW-0732">Signal</keyword>
<reference evidence="3 4" key="1">
    <citation type="submission" date="2020-09" db="EMBL/GenBank/DDBJ databases">
        <title>Novel species of Mucilaginibacter isolated from a glacier on the Tibetan Plateau.</title>
        <authorList>
            <person name="Liu Q."/>
            <person name="Xin Y.-H."/>
        </authorList>
    </citation>
    <scope>NUCLEOTIDE SEQUENCE [LARGE SCALE GENOMIC DNA]</scope>
    <source>
        <strain evidence="3 4">ZT4R22</strain>
    </source>
</reference>
<dbReference type="InterPro" id="IPR024311">
    <property type="entry name" value="Lipocalin-like"/>
</dbReference>
<protein>
    <submittedName>
        <fullName evidence="3">Lipocalin-like domain-containing protein</fullName>
    </submittedName>
</protein>
<dbReference type="Proteomes" id="UP000606600">
    <property type="component" value="Unassembled WGS sequence"/>
</dbReference>
<proteinExistence type="predicted"/>